<feature type="compositionally biased region" description="Polar residues" evidence="1">
    <location>
        <begin position="87"/>
        <end position="97"/>
    </location>
</feature>
<dbReference type="NCBIfam" id="NF041669">
    <property type="entry name" value="GvpT"/>
    <property type="match status" value="1"/>
</dbReference>
<feature type="region of interest" description="Disordered" evidence="1">
    <location>
        <begin position="68"/>
        <end position="110"/>
    </location>
</feature>
<accession>A0A6I1FPH8</accession>
<gene>
    <name evidence="2" type="ORF">F9802_02115</name>
</gene>
<organism evidence="2 3">
    <name type="scientific">Bacillus aerolatus</name>
    <dbReference type="NCBI Taxonomy" id="2653354"/>
    <lineage>
        <taxon>Bacteria</taxon>
        <taxon>Bacillati</taxon>
        <taxon>Bacillota</taxon>
        <taxon>Bacilli</taxon>
        <taxon>Bacillales</taxon>
        <taxon>Bacillaceae</taxon>
        <taxon>Bacillus</taxon>
    </lineage>
</organism>
<protein>
    <submittedName>
        <fullName evidence="2">Gas vesicle protein GvpP</fullName>
    </submittedName>
</protein>
<feature type="compositionally biased region" description="Basic and acidic residues" evidence="1">
    <location>
        <begin position="98"/>
        <end position="110"/>
    </location>
</feature>
<dbReference type="InterPro" id="IPR049646">
    <property type="entry name" value="GvpT/GvpP-like"/>
</dbReference>
<comment type="caution">
    <text evidence="2">The sequence shown here is derived from an EMBL/GenBank/DDBJ whole genome shotgun (WGS) entry which is preliminary data.</text>
</comment>
<dbReference type="Proteomes" id="UP000429595">
    <property type="component" value="Unassembled WGS sequence"/>
</dbReference>
<dbReference type="EMBL" id="WEIO01000001">
    <property type="protein sequence ID" value="KAB7709237.1"/>
    <property type="molecule type" value="Genomic_DNA"/>
</dbReference>
<evidence type="ECO:0000313" key="3">
    <source>
        <dbReference type="Proteomes" id="UP000429595"/>
    </source>
</evidence>
<reference evidence="2 3" key="1">
    <citation type="submission" date="2019-10" db="EMBL/GenBank/DDBJ databases">
        <title>Bacillus aerolatum sp. nov., isolated from bioaerosol of sport playgrounds.</title>
        <authorList>
            <person name="Chen P."/>
            <person name="Zhang G."/>
        </authorList>
    </citation>
    <scope>NUCLEOTIDE SEQUENCE [LARGE SCALE GENOMIC DNA]</scope>
    <source>
        <strain evidence="2 3">CX253</strain>
    </source>
</reference>
<evidence type="ECO:0000313" key="2">
    <source>
        <dbReference type="EMBL" id="KAB7709237.1"/>
    </source>
</evidence>
<keyword evidence="3" id="KW-1185">Reference proteome</keyword>
<sequence length="127" mass="13964">MNLAIIGGVVGAGVGLLANPETGKKAIKNLGESEFVKTAGKEFKKTAQELLARQAQISLKQLAAGYTSKMDEELPVPEKTNEENGRENSVNDESQSSKYDEIKEENKNLNDRLQRIEDMLNNLVNSK</sequence>
<evidence type="ECO:0000256" key="1">
    <source>
        <dbReference type="SAM" id="MobiDB-lite"/>
    </source>
</evidence>
<dbReference type="AlphaFoldDB" id="A0A6I1FPH8"/>
<name>A0A6I1FPH8_9BACI</name>
<proteinExistence type="predicted"/>